<keyword evidence="1" id="KW-1185">Reference proteome</keyword>
<organism evidence="1 2">
    <name type="scientific">Nicotiana tabacum</name>
    <name type="common">Common tobacco</name>
    <dbReference type="NCBI Taxonomy" id="4097"/>
    <lineage>
        <taxon>Eukaryota</taxon>
        <taxon>Viridiplantae</taxon>
        <taxon>Streptophyta</taxon>
        <taxon>Embryophyta</taxon>
        <taxon>Tracheophyta</taxon>
        <taxon>Spermatophyta</taxon>
        <taxon>Magnoliopsida</taxon>
        <taxon>eudicotyledons</taxon>
        <taxon>Gunneridae</taxon>
        <taxon>Pentapetalae</taxon>
        <taxon>asterids</taxon>
        <taxon>lamiids</taxon>
        <taxon>Solanales</taxon>
        <taxon>Solanaceae</taxon>
        <taxon>Nicotianoideae</taxon>
        <taxon>Nicotianeae</taxon>
        <taxon>Nicotiana</taxon>
    </lineage>
</organism>
<reference evidence="1" key="1">
    <citation type="journal article" date="2014" name="Nat. Commun.">
        <title>The tobacco genome sequence and its comparison with those of tomato and potato.</title>
        <authorList>
            <person name="Sierro N."/>
            <person name="Battey J.N."/>
            <person name="Ouadi S."/>
            <person name="Bakaher N."/>
            <person name="Bovet L."/>
            <person name="Willig A."/>
            <person name="Goepfert S."/>
            <person name="Peitsch M.C."/>
            <person name="Ivanov N.V."/>
        </authorList>
    </citation>
    <scope>NUCLEOTIDE SEQUENCE [LARGE SCALE GENOMIC DNA]</scope>
</reference>
<dbReference type="Proteomes" id="UP000790787">
    <property type="component" value="Chromosome 8"/>
</dbReference>
<evidence type="ECO:0000313" key="2">
    <source>
        <dbReference type="RefSeq" id="XP_075076539.1"/>
    </source>
</evidence>
<dbReference type="RefSeq" id="XP_075076539.1">
    <property type="nucleotide sequence ID" value="XM_075220438.1"/>
</dbReference>
<gene>
    <name evidence="2" type="primary">LOC142163179</name>
</gene>
<proteinExistence type="predicted"/>
<evidence type="ECO:0000313" key="1">
    <source>
        <dbReference type="Proteomes" id="UP000790787"/>
    </source>
</evidence>
<name>A0AC58RV43_TOBAC</name>
<sequence length="183" mass="20642">MGHPMHVCQALTADEVVNAMGSFDIGNYRVVNVNIPFTEVLSQMPSDAKFMKEILSKKQKVKETSVVKLIEHCASVNLIPLSIYRKLEGEIGEIGSIHVSLQLVDQTIIIPKGIVEDVVVWVDKFKFPVDFIMVNMEENREVPLILGRSFLAMGRAILDIQERQLRLRVGDERLIFKGEGRVP</sequence>
<accession>A0AC58RV43</accession>
<reference evidence="2" key="2">
    <citation type="submission" date="2025-08" db="UniProtKB">
        <authorList>
            <consortium name="RefSeq"/>
        </authorList>
    </citation>
    <scope>IDENTIFICATION</scope>
    <source>
        <tissue evidence="2">Leaf</tissue>
    </source>
</reference>
<protein>
    <submittedName>
        <fullName evidence="2">Uncharacterized protein LOC142163179</fullName>
    </submittedName>
</protein>